<dbReference type="Pfam" id="PF06299">
    <property type="entry name" value="DUF1045"/>
    <property type="match status" value="1"/>
</dbReference>
<gene>
    <name evidence="1" type="ORF">KEU06_18255</name>
</gene>
<name>A0A942E407_9HYPH</name>
<organism evidence="1 2">
    <name type="scientific">Pseudaminobacter soli</name>
    <name type="common">ex Zhang et al. 2022</name>
    <dbReference type="NCBI Taxonomy" id="2831468"/>
    <lineage>
        <taxon>Bacteria</taxon>
        <taxon>Pseudomonadati</taxon>
        <taxon>Pseudomonadota</taxon>
        <taxon>Alphaproteobacteria</taxon>
        <taxon>Hyphomicrobiales</taxon>
        <taxon>Phyllobacteriaceae</taxon>
        <taxon>Pseudaminobacter</taxon>
    </lineage>
</organism>
<dbReference type="Gene3D" id="3.90.1140.10">
    <property type="entry name" value="Cyclic phosphodiesterase"/>
    <property type="match status" value="1"/>
</dbReference>
<dbReference type="RefSeq" id="WP_188256102.1">
    <property type="nucleotide sequence ID" value="NZ_JABVCF010000009.1"/>
</dbReference>
<accession>A0A942E407</accession>
<dbReference type="InterPro" id="IPR009389">
    <property type="entry name" value="DUF1045"/>
</dbReference>
<protein>
    <submittedName>
        <fullName evidence="1">DUF1045 domain-containing protein</fullName>
    </submittedName>
</protein>
<evidence type="ECO:0000313" key="1">
    <source>
        <dbReference type="EMBL" id="MBS3650561.1"/>
    </source>
</evidence>
<keyword evidence="2" id="KW-1185">Reference proteome</keyword>
<dbReference type="AlphaFoldDB" id="A0A942E407"/>
<dbReference type="NCBIfam" id="TIGR03223">
    <property type="entry name" value="Phn_opern_protn"/>
    <property type="match status" value="1"/>
</dbReference>
<sequence>MRYAVYFTPAADDPLTLAAQSWLGRNAGTGESVAAPVPAGFTDAEFRRITEDPRRYGFHATLVAPFGLNEGTTHDDLTRAADAFAEGFRPFSIPALKLSLIGNFFALTPVESREVDALASAAVDHFGPLRAPLTPAEIERRRPGLLTPRQRDYLDRFGYPYVKDEFRFHMTLTGSLDRDTAARVELALQAHFAPLLDRAVAVDAIALFVEPEPGAPFTVHSIHPFGASPAKRSD</sequence>
<dbReference type="EMBL" id="JAGWCR010000009">
    <property type="protein sequence ID" value="MBS3650561.1"/>
    <property type="molecule type" value="Genomic_DNA"/>
</dbReference>
<comment type="caution">
    <text evidence="1">The sequence shown here is derived from an EMBL/GenBank/DDBJ whole genome shotgun (WGS) entry which is preliminary data.</text>
</comment>
<evidence type="ECO:0000313" key="2">
    <source>
        <dbReference type="Proteomes" id="UP000680348"/>
    </source>
</evidence>
<proteinExistence type="predicted"/>
<dbReference type="Proteomes" id="UP000680348">
    <property type="component" value="Unassembled WGS sequence"/>
</dbReference>
<dbReference type="PIRSF" id="PIRSF033328">
    <property type="entry name" value="Phest_Mll4975"/>
    <property type="match status" value="1"/>
</dbReference>
<reference evidence="1" key="1">
    <citation type="submission" date="2021-04" db="EMBL/GenBank/DDBJ databases">
        <title>Pseudaminobacter soli sp. nov., isolated from paddy soil contaminated by heavy metals.</title>
        <authorList>
            <person name="Zhang K."/>
        </authorList>
    </citation>
    <scope>NUCLEOTIDE SEQUENCE</scope>
    <source>
        <strain evidence="1">19-2017</strain>
    </source>
</reference>